<dbReference type="AlphaFoldDB" id="B3NZ08"/>
<dbReference type="Proteomes" id="UP000008711">
    <property type="component" value="Unassembled WGS sequence"/>
</dbReference>
<evidence type="ECO:0000256" key="1">
    <source>
        <dbReference type="SAM" id="MobiDB-lite"/>
    </source>
</evidence>
<organism evidence="2 3">
    <name type="scientific">Drosophila erecta</name>
    <name type="common">Fruit fly</name>
    <dbReference type="NCBI Taxonomy" id="7220"/>
    <lineage>
        <taxon>Eukaryota</taxon>
        <taxon>Metazoa</taxon>
        <taxon>Ecdysozoa</taxon>
        <taxon>Arthropoda</taxon>
        <taxon>Hexapoda</taxon>
        <taxon>Insecta</taxon>
        <taxon>Pterygota</taxon>
        <taxon>Neoptera</taxon>
        <taxon>Endopterygota</taxon>
        <taxon>Diptera</taxon>
        <taxon>Brachycera</taxon>
        <taxon>Muscomorpha</taxon>
        <taxon>Ephydroidea</taxon>
        <taxon>Drosophilidae</taxon>
        <taxon>Drosophila</taxon>
        <taxon>Sophophora</taxon>
    </lineage>
</organism>
<name>B3NZ08_DROER</name>
<dbReference type="EMBL" id="CH954181">
    <property type="protein sequence ID" value="EDV48411.1"/>
    <property type="molecule type" value="Genomic_DNA"/>
</dbReference>
<proteinExistence type="predicted"/>
<evidence type="ECO:0000313" key="2">
    <source>
        <dbReference type="EMBL" id="EDV48411.1"/>
    </source>
</evidence>
<gene>
    <name evidence="2" type="primary">Dere\GG23768</name>
    <name evidence="2" type="ORF">Dere_GG23768</name>
</gene>
<dbReference type="HOGENOM" id="CLU_2040476_0_0_1"/>
<evidence type="ECO:0000313" key="3">
    <source>
        <dbReference type="Proteomes" id="UP000008711"/>
    </source>
</evidence>
<reference evidence="2 3" key="2">
    <citation type="journal article" date="2008" name="Bioinformatics">
        <title>Assembly reconciliation.</title>
        <authorList>
            <person name="Zimin A.V."/>
            <person name="Smith D.R."/>
            <person name="Sutton G."/>
            <person name="Yorke J.A."/>
        </authorList>
    </citation>
    <scope>NUCLEOTIDE SEQUENCE [LARGE SCALE GENOMIC DNA]</scope>
    <source>
        <strain evidence="2 3">TSC#14021-0224.01</strain>
    </source>
</reference>
<reference evidence="2 3" key="1">
    <citation type="journal article" date="2007" name="Nature">
        <title>Evolution of genes and genomes on the Drosophila phylogeny.</title>
        <authorList>
            <consortium name="Drosophila 12 Genomes Consortium"/>
            <person name="Clark A.G."/>
            <person name="Eisen M.B."/>
            <person name="Smith D.R."/>
            <person name="Bergman C.M."/>
            <person name="Oliver B."/>
            <person name="Markow T.A."/>
            <person name="Kaufman T.C."/>
            <person name="Kellis M."/>
            <person name="Gelbart W."/>
            <person name="Iyer V.N."/>
            <person name="Pollard D.A."/>
            <person name="Sackton T.B."/>
            <person name="Larracuente A.M."/>
            <person name="Singh N.D."/>
            <person name="Abad J.P."/>
            <person name="Abt D.N."/>
            <person name="Adryan B."/>
            <person name="Aguade M."/>
            <person name="Akashi H."/>
            <person name="Anderson W.W."/>
            <person name="Aquadro C.F."/>
            <person name="Ardell D.H."/>
            <person name="Arguello R."/>
            <person name="Artieri C.G."/>
            <person name="Barbash D.A."/>
            <person name="Barker D."/>
            <person name="Barsanti P."/>
            <person name="Batterham P."/>
            <person name="Batzoglou S."/>
            <person name="Begun D."/>
            <person name="Bhutkar A."/>
            <person name="Blanco E."/>
            <person name="Bosak S.A."/>
            <person name="Bradley R.K."/>
            <person name="Brand A.D."/>
            <person name="Brent M.R."/>
            <person name="Brooks A.N."/>
            <person name="Brown R.H."/>
            <person name="Butlin R.K."/>
            <person name="Caggese C."/>
            <person name="Calvi B.R."/>
            <person name="Bernardo de Carvalho A."/>
            <person name="Caspi A."/>
            <person name="Castrezana S."/>
            <person name="Celniker S.E."/>
            <person name="Chang J.L."/>
            <person name="Chapple C."/>
            <person name="Chatterji S."/>
            <person name="Chinwalla A."/>
            <person name="Civetta A."/>
            <person name="Clifton S.W."/>
            <person name="Comeron J.M."/>
            <person name="Costello J.C."/>
            <person name="Coyne J.A."/>
            <person name="Daub J."/>
            <person name="David R.G."/>
            <person name="Delcher A.L."/>
            <person name="Delehaunty K."/>
            <person name="Do C.B."/>
            <person name="Ebling H."/>
            <person name="Edwards K."/>
            <person name="Eickbush T."/>
            <person name="Evans J.D."/>
            <person name="Filipski A."/>
            <person name="Findeiss S."/>
            <person name="Freyhult E."/>
            <person name="Fulton L."/>
            <person name="Fulton R."/>
            <person name="Garcia A.C."/>
            <person name="Gardiner A."/>
            <person name="Garfield D.A."/>
            <person name="Garvin B.E."/>
            <person name="Gibson G."/>
            <person name="Gilbert D."/>
            <person name="Gnerre S."/>
            <person name="Godfrey J."/>
            <person name="Good R."/>
            <person name="Gotea V."/>
            <person name="Gravely B."/>
            <person name="Greenberg A.J."/>
            <person name="Griffiths-Jones S."/>
            <person name="Gross S."/>
            <person name="Guigo R."/>
            <person name="Gustafson E.A."/>
            <person name="Haerty W."/>
            <person name="Hahn M.W."/>
            <person name="Halligan D.L."/>
            <person name="Halpern A.L."/>
            <person name="Halter G.M."/>
            <person name="Han M.V."/>
            <person name="Heger A."/>
            <person name="Hillier L."/>
            <person name="Hinrichs A.S."/>
            <person name="Holmes I."/>
            <person name="Hoskins R.A."/>
            <person name="Hubisz M.J."/>
            <person name="Hultmark D."/>
            <person name="Huntley M.A."/>
            <person name="Jaffe D.B."/>
            <person name="Jagadeeshan S."/>
            <person name="Jeck W.R."/>
            <person name="Johnson J."/>
            <person name="Jones C.D."/>
            <person name="Jordan W.C."/>
            <person name="Karpen G.H."/>
            <person name="Kataoka E."/>
            <person name="Keightley P.D."/>
            <person name="Kheradpour P."/>
            <person name="Kirkness E.F."/>
            <person name="Koerich L.B."/>
            <person name="Kristiansen K."/>
            <person name="Kudrna D."/>
            <person name="Kulathinal R.J."/>
            <person name="Kumar S."/>
            <person name="Kwok R."/>
            <person name="Lander E."/>
            <person name="Langley C.H."/>
            <person name="Lapoint R."/>
            <person name="Lazzaro B.P."/>
            <person name="Lee S.J."/>
            <person name="Levesque L."/>
            <person name="Li R."/>
            <person name="Lin C.F."/>
            <person name="Lin M.F."/>
            <person name="Lindblad-Toh K."/>
            <person name="Llopart A."/>
            <person name="Long M."/>
            <person name="Low L."/>
            <person name="Lozovsky E."/>
            <person name="Lu J."/>
            <person name="Luo M."/>
            <person name="Machado C.A."/>
            <person name="Makalowski W."/>
            <person name="Marzo M."/>
            <person name="Matsuda M."/>
            <person name="Matzkin L."/>
            <person name="McAllister B."/>
            <person name="McBride C.S."/>
            <person name="McKernan B."/>
            <person name="McKernan K."/>
            <person name="Mendez-Lago M."/>
            <person name="Minx P."/>
            <person name="Mollenhauer M.U."/>
            <person name="Montooth K."/>
            <person name="Mount S.M."/>
            <person name="Mu X."/>
            <person name="Myers E."/>
            <person name="Negre B."/>
            <person name="Newfeld S."/>
            <person name="Nielsen R."/>
            <person name="Noor M.A."/>
            <person name="O'Grady P."/>
            <person name="Pachter L."/>
            <person name="Papaceit M."/>
            <person name="Parisi M.J."/>
            <person name="Parisi M."/>
            <person name="Parts L."/>
            <person name="Pedersen J.S."/>
            <person name="Pesole G."/>
            <person name="Phillippy A.M."/>
            <person name="Ponting C.P."/>
            <person name="Pop M."/>
            <person name="Porcelli D."/>
            <person name="Powell J.R."/>
            <person name="Prohaska S."/>
            <person name="Pruitt K."/>
            <person name="Puig M."/>
            <person name="Quesneville H."/>
            <person name="Ram K.R."/>
            <person name="Rand D."/>
            <person name="Rasmussen M.D."/>
            <person name="Reed L.K."/>
            <person name="Reenan R."/>
            <person name="Reily A."/>
            <person name="Remington K.A."/>
            <person name="Rieger T.T."/>
            <person name="Ritchie M.G."/>
            <person name="Robin C."/>
            <person name="Rogers Y.H."/>
            <person name="Rohde C."/>
            <person name="Rozas J."/>
            <person name="Rubenfield M.J."/>
            <person name="Ruiz A."/>
            <person name="Russo S."/>
            <person name="Salzberg S.L."/>
            <person name="Sanchez-Gracia A."/>
            <person name="Saranga D.J."/>
            <person name="Sato H."/>
            <person name="Schaeffer S.W."/>
            <person name="Schatz M.C."/>
            <person name="Schlenke T."/>
            <person name="Schwartz R."/>
            <person name="Segarra C."/>
            <person name="Singh R.S."/>
            <person name="Sirot L."/>
            <person name="Sirota M."/>
            <person name="Sisneros N.B."/>
            <person name="Smith C.D."/>
            <person name="Smith T.F."/>
            <person name="Spieth J."/>
            <person name="Stage D.E."/>
            <person name="Stark A."/>
            <person name="Stephan W."/>
            <person name="Strausberg R.L."/>
            <person name="Strempel S."/>
            <person name="Sturgill D."/>
            <person name="Sutton G."/>
            <person name="Sutton G.G."/>
            <person name="Tao W."/>
            <person name="Teichmann S."/>
            <person name="Tobari Y.N."/>
            <person name="Tomimura Y."/>
            <person name="Tsolas J.M."/>
            <person name="Valente V.L."/>
            <person name="Venter E."/>
            <person name="Venter J.C."/>
            <person name="Vicario S."/>
            <person name="Vieira F.G."/>
            <person name="Vilella A.J."/>
            <person name="Villasante A."/>
            <person name="Walenz B."/>
            <person name="Wang J."/>
            <person name="Wasserman M."/>
            <person name="Watts T."/>
            <person name="Wilson D."/>
            <person name="Wilson R.K."/>
            <person name="Wing R.A."/>
            <person name="Wolfner M.F."/>
            <person name="Wong A."/>
            <person name="Wong G.K."/>
            <person name="Wu C.I."/>
            <person name="Wu G."/>
            <person name="Yamamoto D."/>
            <person name="Yang H.P."/>
            <person name="Yang S.P."/>
            <person name="Yorke J.A."/>
            <person name="Yoshida K."/>
            <person name="Zdobnov E."/>
            <person name="Zhang P."/>
            <person name="Zhang Y."/>
            <person name="Zimin A.V."/>
            <person name="Baldwin J."/>
            <person name="Abdouelleil A."/>
            <person name="Abdulkadir J."/>
            <person name="Abebe A."/>
            <person name="Abera B."/>
            <person name="Abreu J."/>
            <person name="Acer S.C."/>
            <person name="Aftuck L."/>
            <person name="Alexander A."/>
            <person name="An P."/>
            <person name="Anderson E."/>
            <person name="Anderson S."/>
            <person name="Arachi H."/>
            <person name="Azer M."/>
            <person name="Bachantsang P."/>
            <person name="Barry A."/>
            <person name="Bayul T."/>
            <person name="Berlin A."/>
            <person name="Bessette D."/>
            <person name="Bloom T."/>
            <person name="Blye J."/>
            <person name="Boguslavskiy L."/>
            <person name="Bonnet C."/>
            <person name="Boukhgalter B."/>
            <person name="Bourzgui I."/>
            <person name="Brown A."/>
            <person name="Cahill P."/>
            <person name="Channer S."/>
            <person name="Cheshatsang Y."/>
            <person name="Chuda L."/>
            <person name="Citroen M."/>
            <person name="Collymore A."/>
            <person name="Cooke P."/>
            <person name="Costello M."/>
            <person name="D'Aco K."/>
            <person name="Daza R."/>
            <person name="De Haan G."/>
            <person name="DeGray S."/>
            <person name="DeMaso C."/>
            <person name="Dhargay N."/>
            <person name="Dooley K."/>
            <person name="Dooley E."/>
            <person name="Doricent M."/>
            <person name="Dorje P."/>
            <person name="Dorjee K."/>
            <person name="Dupes A."/>
            <person name="Elong R."/>
            <person name="Falk J."/>
            <person name="Farina A."/>
            <person name="Faro S."/>
            <person name="Ferguson D."/>
            <person name="Fisher S."/>
            <person name="Foley C.D."/>
            <person name="Franke A."/>
            <person name="Friedrich D."/>
            <person name="Gadbois L."/>
            <person name="Gearin G."/>
            <person name="Gearin C.R."/>
            <person name="Giannoukos G."/>
            <person name="Goode T."/>
            <person name="Graham J."/>
            <person name="Grandbois E."/>
            <person name="Grewal S."/>
            <person name="Gyaltsen K."/>
            <person name="Hafez N."/>
            <person name="Hagos B."/>
            <person name="Hall J."/>
            <person name="Henson C."/>
            <person name="Hollinger A."/>
            <person name="Honan T."/>
            <person name="Huard M.D."/>
            <person name="Hughes L."/>
            <person name="Hurhula B."/>
            <person name="Husby M.E."/>
            <person name="Kamat A."/>
            <person name="Kanga B."/>
            <person name="Kashin S."/>
            <person name="Khazanovich D."/>
            <person name="Kisner P."/>
            <person name="Lance K."/>
            <person name="Lara M."/>
            <person name="Lee W."/>
            <person name="Lennon N."/>
            <person name="Letendre F."/>
            <person name="LeVine R."/>
            <person name="Lipovsky A."/>
            <person name="Liu X."/>
            <person name="Liu J."/>
            <person name="Liu S."/>
            <person name="Lokyitsang T."/>
            <person name="Lokyitsang Y."/>
            <person name="Lubonja R."/>
            <person name="Lui A."/>
            <person name="MacDonald P."/>
            <person name="Magnisalis V."/>
            <person name="Maru K."/>
            <person name="Matthews C."/>
            <person name="McCusker W."/>
            <person name="McDonough S."/>
            <person name="Mehta T."/>
            <person name="Meldrim J."/>
            <person name="Meneus L."/>
            <person name="Mihai O."/>
            <person name="Mihalev A."/>
            <person name="Mihova T."/>
            <person name="Mittelman R."/>
            <person name="Mlenga V."/>
            <person name="Montmayeur A."/>
            <person name="Mulrain L."/>
            <person name="Navidi A."/>
            <person name="Naylor J."/>
            <person name="Negash T."/>
            <person name="Nguyen T."/>
            <person name="Nguyen N."/>
            <person name="Nicol R."/>
            <person name="Norbu C."/>
            <person name="Norbu N."/>
            <person name="Novod N."/>
            <person name="O'Neill B."/>
            <person name="Osman S."/>
            <person name="Markiewicz E."/>
            <person name="Oyono O.L."/>
            <person name="Patti C."/>
            <person name="Phunkhang P."/>
            <person name="Pierre F."/>
            <person name="Priest M."/>
            <person name="Raghuraman S."/>
            <person name="Rege F."/>
            <person name="Reyes R."/>
            <person name="Rise C."/>
            <person name="Rogov P."/>
            <person name="Ross K."/>
            <person name="Ryan E."/>
            <person name="Settipalli S."/>
            <person name="Shea T."/>
            <person name="Sherpa N."/>
            <person name="Shi L."/>
            <person name="Shih D."/>
            <person name="Sparrow T."/>
            <person name="Spaulding J."/>
            <person name="Stalker J."/>
            <person name="Stange-Thomann N."/>
            <person name="Stavropoulos S."/>
            <person name="Stone C."/>
            <person name="Strader C."/>
            <person name="Tesfaye S."/>
            <person name="Thomson T."/>
            <person name="Thoulutsang Y."/>
            <person name="Thoulutsang D."/>
            <person name="Topham K."/>
            <person name="Topping I."/>
            <person name="Tsamla T."/>
            <person name="Vassiliev H."/>
            <person name="Vo A."/>
            <person name="Wangchuk T."/>
            <person name="Wangdi T."/>
            <person name="Weiand M."/>
            <person name="Wilkinson J."/>
            <person name="Wilson A."/>
            <person name="Yadav S."/>
            <person name="Young G."/>
            <person name="Yu Q."/>
            <person name="Zembek L."/>
            <person name="Zhong D."/>
            <person name="Zimmer A."/>
            <person name="Zwirko Z."/>
            <person name="Jaffe D.B."/>
            <person name="Alvarez P."/>
            <person name="Brockman W."/>
            <person name="Butler J."/>
            <person name="Chin C."/>
            <person name="Gnerre S."/>
            <person name="Grabherr M."/>
            <person name="Kleber M."/>
            <person name="Mauceli E."/>
            <person name="MacCallum I."/>
        </authorList>
    </citation>
    <scope>NUCLEOTIDE SEQUENCE [LARGE SCALE GENOMIC DNA]</scope>
    <source>
        <strain evidence="2 3">TSC#14021-0224.01</strain>
    </source>
</reference>
<protein>
    <submittedName>
        <fullName evidence="2">GG23768</fullName>
    </submittedName>
</protein>
<feature type="region of interest" description="Disordered" evidence="1">
    <location>
        <begin position="1"/>
        <end position="36"/>
    </location>
</feature>
<accession>B3NZ08</accession>
<sequence>MHVRIHVHGHPQNPDTNPLPDQLTCPGPGWHPDSGSQASCMPSAKCHVRCGKCPGESQFNVSALRDATGQMLRAPQVSVLTGPGGNESAAPFLPKTGTMFIVVNGISSWRALRVIAIEVDL</sequence>
<keyword evidence="3" id="KW-1185">Reference proteome</keyword>